<reference evidence="6 8" key="1">
    <citation type="journal article" date="2013" name="PLoS ONE">
        <title>Predicting the Proteins of Angomonas deanei, Strigomonas culicis and Their Respective Endosymbionts Reveals New Aspects of the Trypanosomatidae Family.</title>
        <authorList>
            <person name="Motta M.C."/>
            <person name="Martins A.C."/>
            <person name="de Souza S.S."/>
            <person name="Catta-Preta C.M."/>
            <person name="Silva R."/>
            <person name="Klein C.C."/>
            <person name="de Almeida L.G."/>
            <person name="de Lima Cunha O."/>
            <person name="Ciapina L.P."/>
            <person name="Brocchi M."/>
            <person name="Colabardini A.C."/>
            <person name="de Araujo Lima B."/>
            <person name="Machado C.R."/>
            <person name="de Almeida Soares C.M."/>
            <person name="Probst C.M."/>
            <person name="de Menezes C.B."/>
            <person name="Thompson C.E."/>
            <person name="Bartholomeu D.C."/>
            <person name="Gradia D.F."/>
            <person name="Pavoni D.P."/>
            <person name="Grisard E.C."/>
            <person name="Fantinatti-Garboggini F."/>
            <person name="Marchini F.K."/>
            <person name="Rodrigues-Luiz G.F."/>
            <person name="Wagner G."/>
            <person name="Goldman G.H."/>
            <person name="Fietto J.L."/>
            <person name="Elias M.C."/>
            <person name="Goldman M.H."/>
            <person name="Sagot M.F."/>
            <person name="Pereira M."/>
            <person name="Stoco P.H."/>
            <person name="de Mendonca-Neto R.P."/>
            <person name="Teixeira S.M."/>
            <person name="Maciel T.E."/>
            <person name="de Oliveira Mendes T.A."/>
            <person name="Urmenyi T.P."/>
            <person name="de Souza W."/>
            <person name="Schenkman S."/>
            <person name="de Vasconcelos A.T."/>
        </authorList>
    </citation>
    <scope>NUCLEOTIDE SEQUENCE [LARGE SCALE GENOMIC DNA]</scope>
</reference>
<dbReference type="OrthoDB" id="250329at2759"/>
<reference evidence="6" key="2">
    <citation type="submission" date="2013-03" db="EMBL/GenBank/DDBJ databases">
        <authorList>
            <person name="Motta M.C.M."/>
            <person name="Martins A.C.A."/>
            <person name="Preta C.M.C.C."/>
            <person name="Silva R."/>
            <person name="de Souza S.S."/>
            <person name="Klein C.C."/>
            <person name="de Almeida L.G.P."/>
            <person name="Cunha O.L."/>
            <person name="Colabardini A.C."/>
            <person name="Lima B.A."/>
            <person name="Machado C.R."/>
            <person name="Soares C.M.A."/>
            <person name="de Menezes C.B.A."/>
            <person name="Bartolomeu D.C."/>
            <person name="Grisard E.C."/>
            <person name="Fantinatti-Garboggini F."/>
            <person name="Rodrigues-Luiz G.F."/>
            <person name="Wagner G."/>
            <person name="Goldman G.H."/>
            <person name="Fietto J.L.R."/>
            <person name="Ciapina L.P."/>
            <person name="Brocchi M."/>
            <person name="Elias M.C."/>
            <person name="Goldman M.H.S."/>
            <person name="Sagot M.-F."/>
            <person name="Pereira M."/>
            <person name="Stoco P.H."/>
            <person name="Teixeira S.M.R."/>
            <person name="de Mendonca-Neto R.P."/>
            <person name="Maciel T.E.F."/>
            <person name="Mendes T.A.O."/>
            <person name="Urmenyi T.P."/>
            <person name="Teixeira M.M.G."/>
            <person name="de Camargo E.F.P."/>
            <person name="de Sousa W."/>
            <person name="Schenkman S."/>
            <person name="de Vasconcelos A.T.R."/>
        </authorList>
    </citation>
    <scope>NUCLEOTIDE SEQUENCE</scope>
</reference>
<dbReference type="SUPFAM" id="SSF103506">
    <property type="entry name" value="Mitochondrial carrier"/>
    <property type="match status" value="1"/>
</dbReference>
<keyword evidence="3 4" id="KW-0472">Membrane</keyword>
<keyword evidence="2 4" id="KW-0812">Transmembrane</keyword>
<dbReference type="EMBL" id="ATMH01003839">
    <property type="protein sequence ID" value="EPY30864.1"/>
    <property type="molecule type" value="Genomic_DNA"/>
</dbReference>
<evidence type="ECO:0000256" key="3">
    <source>
        <dbReference type="ARBA" id="ARBA00023136"/>
    </source>
</evidence>
<evidence type="ECO:0000313" key="7">
    <source>
        <dbReference type="EMBL" id="EPY30864.1"/>
    </source>
</evidence>
<keyword evidence="5" id="KW-0813">Transport</keyword>
<keyword evidence="8" id="KW-1185">Reference proteome</keyword>
<dbReference type="Proteomes" id="UP000015354">
    <property type="component" value="Unassembled WGS sequence"/>
</dbReference>
<evidence type="ECO:0000313" key="8">
    <source>
        <dbReference type="Proteomes" id="UP000015354"/>
    </source>
</evidence>
<evidence type="ECO:0000313" key="6">
    <source>
        <dbReference type="EMBL" id="EPY30627.1"/>
    </source>
</evidence>
<dbReference type="Pfam" id="PF00153">
    <property type="entry name" value="Mito_carr"/>
    <property type="match status" value="1"/>
</dbReference>
<sequence length="422" mass="44833">MTDSSAACVVPESPVLTTNAVNRTLSDLHAPTWFALLSANIAARTVVFHPLNLAIARKRVTSEPRPPGLFAFIAAAYRGGALHIPAGDGRNTYEMGAGGLRGSYRGLGAALTCNLVGEIAYLFTLEALKERMTKGAAARDGGDVAAEAFEGHSGYAAVAAMCGDVVSLLTVTPLVIVANRQMTAQYGLSAGNAYSGVRTTLTEVWRTFQPPRAAAGWAGARLMHGLRGLYQGTSAGLLRIPASGCWWALYTKSKEELYVLCAPRLEEYRQHHAAAAAAAAPFHQHEGAEHVSLLSSPVRLLLSGTDNPAINGLASAIASTATTLVFNPLAVIQTRQQTLPPAHVARLMGAPQRGGGRRRLWRLYASSFKKTVVVAQELVRVEGFRAFFKGATANVGVAVFDGIIFSLIFELTKLSSDLQYLS</sequence>
<gene>
    <name evidence="7" type="ORF">STCU_03839</name>
    <name evidence="6" type="ORF">STCU_03972</name>
</gene>
<dbReference type="InterPro" id="IPR023395">
    <property type="entry name" value="MCP_dom_sf"/>
</dbReference>
<comment type="subcellular location">
    <subcellularLocation>
        <location evidence="1">Membrane</location>
        <topology evidence="1">Multi-pass membrane protein</topology>
    </subcellularLocation>
</comment>
<dbReference type="GO" id="GO:0016020">
    <property type="term" value="C:membrane"/>
    <property type="evidence" value="ECO:0007669"/>
    <property type="project" value="UniProtKB-SubCell"/>
</dbReference>
<dbReference type="Gene3D" id="1.50.40.10">
    <property type="entry name" value="Mitochondrial carrier domain"/>
    <property type="match status" value="1"/>
</dbReference>
<comment type="similarity">
    <text evidence="5">Belongs to the mitochondrial carrier (TC 2.A.29) family.</text>
</comment>
<protein>
    <submittedName>
        <fullName evidence="6">Mitochondrial carrier protein</fullName>
    </submittedName>
</protein>
<name>S9UIJ9_9TRYP</name>
<evidence type="ECO:0000256" key="1">
    <source>
        <dbReference type="ARBA" id="ARBA00004141"/>
    </source>
</evidence>
<feature type="repeat" description="Solcar" evidence="4">
    <location>
        <begin position="306"/>
        <end position="415"/>
    </location>
</feature>
<evidence type="ECO:0000256" key="4">
    <source>
        <dbReference type="PROSITE-ProRule" id="PRU00282"/>
    </source>
</evidence>
<comment type="caution">
    <text evidence="6">The sequence shown here is derived from an EMBL/GenBank/DDBJ whole genome shotgun (WGS) entry which is preliminary data.</text>
</comment>
<dbReference type="PANTHER" id="PTHR46080:SF18">
    <property type="entry name" value="MITOCHONDRIAL SUBSTRATE CARRIER FAMILY PROTEIN J"/>
    <property type="match status" value="1"/>
</dbReference>
<dbReference type="InterPro" id="IPR018108">
    <property type="entry name" value="MCP_transmembrane"/>
</dbReference>
<dbReference type="EMBL" id="ATMH01003972">
    <property type="protein sequence ID" value="EPY30627.1"/>
    <property type="molecule type" value="Genomic_DNA"/>
</dbReference>
<dbReference type="PANTHER" id="PTHR46080">
    <property type="entry name" value="MITOCHONDRIAL SUBSTRATE CARRIER FAMILY PROTEIN J"/>
    <property type="match status" value="1"/>
</dbReference>
<dbReference type="PROSITE" id="PS50920">
    <property type="entry name" value="SOLCAR"/>
    <property type="match status" value="1"/>
</dbReference>
<accession>S9UIJ9</accession>
<dbReference type="AlphaFoldDB" id="S9UIJ9"/>
<evidence type="ECO:0000256" key="2">
    <source>
        <dbReference type="ARBA" id="ARBA00022692"/>
    </source>
</evidence>
<evidence type="ECO:0000256" key="5">
    <source>
        <dbReference type="RuleBase" id="RU000488"/>
    </source>
</evidence>
<proteinExistence type="inferred from homology"/>
<organism evidence="6 8">
    <name type="scientific">Strigomonas culicis</name>
    <dbReference type="NCBI Taxonomy" id="28005"/>
    <lineage>
        <taxon>Eukaryota</taxon>
        <taxon>Discoba</taxon>
        <taxon>Euglenozoa</taxon>
        <taxon>Kinetoplastea</taxon>
        <taxon>Metakinetoplastina</taxon>
        <taxon>Trypanosomatida</taxon>
        <taxon>Trypanosomatidae</taxon>
        <taxon>Strigomonadinae</taxon>
        <taxon>Strigomonas</taxon>
    </lineage>
</organism>